<dbReference type="EMBL" id="CP076136">
    <property type="protein sequence ID" value="QWG23019.1"/>
    <property type="molecule type" value="Genomic_DNA"/>
</dbReference>
<proteinExistence type="inferred from homology"/>
<dbReference type="Proteomes" id="UP000676951">
    <property type="component" value="Chromosome"/>
</dbReference>
<sequence>MLEIHVVRKDNRHLYQEYFDPYFRWRHEIYVKQRKWMALDRPDGREIDQFDTEDAVYLFAIDNGQLIGGMRALPTLAPTLMSDIFPYLNIRGPIRRSDVYELSRIFVIPERRGEHAGPRVEMLLLTAIMEYGISVGLTGFTIVLESWWLPRFERCGWKAHPLGLPQMIDGMSVLAVLVDCDDTTWKSLCSQIGLTRPTLTWRGLAGINRLALPEISIPAPSTAPPAQ</sequence>
<keyword evidence="6" id="KW-0012">Acyltransferase</keyword>
<dbReference type="AlphaFoldDB" id="A0A975NYR7"/>
<dbReference type="GO" id="GO:0007165">
    <property type="term" value="P:signal transduction"/>
    <property type="evidence" value="ECO:0007669"/>
    <property type="project" value="TreeGrafter"/>
</dbReference>
<name>A0A975NYR7_9BRAD</name>
<keyword evidence="1 5" id="KW-0673">Quorum sensing</keyword>
<evidence type="ECO:0000256" key="5">
    <source>
        <dbReference type="PROSITE-ProRule" id="PRU00533"/>
    </source>
</evidence>
<dbReference type="InterPro" id="IPR016181">
    <property type="entry name" value="Acyl_CoA_acyltransferase"/>
</dbReference>
<dbReference type="Gene3D" id="3.40.630.30">
    <property type="match status" value="1"/>
</dbReference>
<reference evidence="6 7" key="1">
    <citation type="submission" date="2021-06" db="EMBL/GenBank/DDBJ databases">
        <title>Bradyrhizobium sp. S2-11-4 Genome sequencing.</title>
        <authorList>
            <person name="Jin L."/>
        </authorList>
    </citation>
    <scope>NUCLEOTIDE SEQUENCE [LARGE SCALE GENOMIC DNA]</scope>
    <source>
        <strain evidence="6 7">S2-11-4</strain>
    </source>
</reference>
<protein>
    <submittedName>
        <fullName evidence="6">GNAT family N-acetyltransferase</fullName>
        <ecNumber evidence="6">2.3.1.-</ecNumber>
    </submittedName>
</protein>
<dbReference type="InterPro" id="IPR001690">
    <property type="entry name" value="Autoind_synthase"/>
</dbReference>
<dbReference type="Pfam" id="PF00765">
    <property type="entry name" value="Autoind_synth"/>
    <property type="match status" value="1"/>
</dbReference>
<dbReference type="SUPFAM" id="SSF55729">
    <property type="entry name" value="Acyl-CoA N-acyltransferases (Nat)"/>
    <property type="match status" value="1"/>
</dbReference>
<accession>A0A975NYR7</accession>
<evidence type="ECO:0000256" key="3">
    <source>
        <dbReference type="ARBA" id="ARBA00022691"/>
    </source>
</evidence>
<evidence type="ECO:0000313" key="7">
    <source>
        <dbReference type="Proteomes" id="UP000676951"/>
    </source>
</evidence>
<dbReference type="PROSITE" id="PS51187">
    <property type="entry name" value="AUTOINDUCER_SYNTH_2"/>
    <property type="match status" value="1"/>
</dbReference>
<dbReference type="PANTHER" id="PTHR39322:SF1">
    <property type="entry name" value="ISOVALERYL-HOMOSERINE LACTONE SYNTHASE"/>
    <property type="match status" value="1"/>
</dbReference>
<evidence type="ECO:0000256" key="4">
    <source>
        <dbReference type="ARBA" id="ARBA00022929"/>
    </source>
</evidence>
<dbReference type="PANTHER" id="PTHR39322">
    <property type="entry name" value="ACYL-HOMOSERINE-LACTONE SYNTHASE"/>
    <property type="match status" value="1"/>
</dbReference>
<evidence type="ECO:0000256" key="1">
    <source>
        <dbReference type="ARBA" id="ARBA00022654"/>
    </source>
</evidence>
<evidence type="ECO:0000256" key="2">
    <source>
        <dbReference type="ARBA" id="ARBA00022679"/>
    </source>
</evidence>
<dbReference type="GO" id="GO:0016746">
    <property type="term" value="F:acyltransferase activity"/>
    <property type="evidence" value="ECO:0007669"/>
    <property type="project" value="UniProtKB-KW"/>
</dbReference>
<gene>
    <name evidence="6" type="ORF">KMZ93_24230</name>
</gene>
<keyword evidence="4 5" id="KW-0071">Autoinducer synthesis</keyword>
<keyword evidence="2 6" id="KW-0808">Transferase</keyword>
<evidence type="ECO:0000313" key="6">
    <source>
        <dbReference type="EMBL" id="QWG23019.1"/>
    </source>
</evidence>
<keyword evidence="3" id="KW-0949">S-adenosyl-L-methionine</keyword>
<keyword evidence="7" id="KW-1185">Reference proteome</keyword>
<dbReference type="PRINTS" id="PR01549">
    <property type="entry name" value="AUTOINDCRSYN"/>
</dbReference>
<dbReference type="EC" id="2.3.1.-" evidence="6"/>
<organism evidence="6 7">
    <name type="scientific">Bradyrhizobium sediminis</name>
    <dbReference type="NCBI Taxonomy" id="2840469"/>
    <lineage>
        <taxon>Bacteria</taxon>
        <taxon>Pseudomonadati</taxon>
        <taxon>Pseudomonadota</taxon>
        <taxon>Alphaproteobacteria</taxon>
        <taxon>Hyphomicrobiales</taxon>
        <taxon>Nitrobacteraceae</taxon>
        <taxon>Bradyrhizobium</taxon>
    </lineage>
</organism>
<dbReference type="RefSeq" id="WP_215603778.1">
    <property type="nucleotide sequence ID" value="NZ_CP076136.1"/>
</dbReference>
<dbReference type="GO" id="GO:0009372">
    <property type="term" value="P:quorum sensing"/>
    <property type="evidence" value="ECO:0007669"/>
    <property type="project" value="UniProtKB-UniRule"/>
</dbReference>
<comment type="similarity">
    <text evidence="5">Belongs to the autoinducer synthase family.</text>
</comment>